<gene>
    <name evidence="2" type="ORF">GpartN1_g5235.t1</name>
</gene>
<accession>A0A9C7Q0A2</accession>
<dbReference type="Pfam" id="PF21053">
    <property type="entry name" value="BFA1_C"/>
    <property type="match status" value="1"/>
</dbReference>
<proteinExistence type="predicted"/>
<protein>
    <recommendedName>
        <fullName evidence="1">Biogenesis factor required for ATP synthase 1-like C-terminal domain-containing protein</fullName>
    </recommendedName>
</protein>
<dbReference type="Gene3D" id="2.40.128.20">
    <property type="match status" value="2"/>
</dbReference>
<keyword evidence="3" id="KW-1185">Reference proteome</keyword>
<dbReference type="EMBL" id="BQMJ01000043">
    <property type="protein sequence ID" value="GJQ13444.1"/>
    <property type="molecule type" value="Genomic_DNA"/>
</dbReference>
<sequence>MKREDPLQLESVWHGICLQFSTLNAKELSNSLYEQTLDKIEDTGPHSFSAVLQFSINQDETETLETLRTEVFKKTLTLFTGQSYSVEYKEVKLPFCDIVAAEATELCLVISEQARIRCFVLYDFDFRLSRIILLRECREEAIKLRTDKERRLAIEEYCGHWTGQGVWRKLTKPDHEEVAIHSDVRILWDGETAIRKSICIRNLSSEENTTQDNLDSSDFKSERWLYLRDNSQNAVTSYGSLVNEFMVTFSVDLEQNVLFLLPFDCFVQAPNFLHADHAFHFEFGCMIKSGCRKRLSRIYSRRGFPVSGMLALEQLSY</sequence>
<dbReference type="InterPro" id="IPR012674">
    <property type="entry name" value="Calycin"/>
</dbReference>
<comment type="caution">
    <text evidence="2">The sequence shown here is derived from an EMBL/GenBank/DDBJ whole genome shotgun (WGS) entry which is preliminary data.</text>
</comment>
<evidence type="ECO:0000313" key="2">
    <source>
        <dbReference type="EMBL" id="GJQ13444.1"/>
    </source>
</evidence>
<evidence type="ECO:0000313" key="3">
    <source>
        <dbReference type="Proteomes" id="UP001061958"/>
    </source>
</evidence>
<dbReference type="OrthoDB" id="7404at2759"/>
<reference evidence="2" key="2">
    <citation type="submission" date="2022-01" db="EMBL/GenBank/DDBJ databases">
        <authorList>
            <person name="Hirooka S."/>
            <person name="Miyagishima S.Y."/>
        </authorList>
    </citation>
    <scope>NUCLEOTIDE SEQUENCE</scope>
    <source>
        <strain evidence="2">NBRC 102759</strain>
    </source>
</reference>
<evidence type="ECO:0000259" key="1">
    <source>
        <dbReference type="Pfam" id="PF21053"/>
    </source>
</evidence>
<feature type="domain" description="Biogenesis factor required for ATP synthase 1-like C-terminal" evidence="1">
    <location>
        <begin position="231"/>
        <end position="311"/>
    </location>
</feature>
<dbReference type="SUPFAM" id="SSF50814">
    <property type="entry name" value="Lipocalins"/>
    <property type="match status" value="1"/>
</dbReference>
<organism evidence="2 3">
    <name type="scientific">Galdieria partita</name>
    <dbReference type="NCBI Taxonomy" id="83374"/>
    <lineage>
        <taxon>Eukaryota</taxon>
        <taxon>Rhodophyta</taxon>
        <taxon>Bangiophyceae</taxon>
        <taxon>Galdieriales</taxon>
        <taxon>Galdieriaceae</taxon>
        <taxon>Galdieria</taxon>
    </lineage>
</organism>
<dbReference type="InterPro" id="IPR048378">
    <property type="entry name" value="BFA1-like_C"/>
</dbReference>
<name>A0A9C7Q0A2_9RHOD</name>
<dbReference type="Proteomes" id="UP001061958">
    <property type="component" value="Unassembled WGS sequence"/>
</dbReference>
<dbReference type="AlphaFoldDB" id="A0A9C7Q0A2"/>
<reference evidence="2" key="1">
    <citation type="journal article" date="2022" name="Proc. Natl. Acad. Sci. U.S.A.">
        <title>Life cycle and functional genomics of the unicellular red alga Galdieria for elucidating algal and plant evolution and industrial use.</title>
        <authorList>
            <person name="Hirooka S."/>
            <person name="Itabashi T."/>
            <person name="Ichinose T.M."/>
            <person name="Onuma R."/>
            <person name="Fujiwara T."/>
            <person name="Yamashita S."/>
            <person name="Jong L.W."/>
            <person name="Tomita R."/>
            <person name="Iwane A.H."/>
            <person name="Miyagishima S.Y."/>
        </authorList>
    </citation>
    <scope>NUCLEOTIDE SEQUENCE</scope>
    <source>
        <strain evidence="2">NBRC 102759</strain>
    </source>
</reference>